<accession>A0A136WE55</accession>
<keyword evidence="2" id="KW-0238">DNA-binding</keyword>
<dbReference type="Pfam" id="PF00392">
    <property type="entry name" value="GntR"/>
    <property type="match status" value="1"/>
</dbReference>
<dbReference type="InterPro" id="IPR008920">
    <property type="entry name" value="TF_FadR/GntR_C"/>
</dbReference>
<evidence type="ECO:0000259" key="4">
    <source>
        <dbReference type="PROSITE" id="PS50949"/>
    </source>
</evidence>
<dbReference type="InterPro" id="IPR036390">
    <property type="entry name" value="WH_DNA-bd_sf"/>
</dbReference>
<dbReference type="EMBL" id="LRVM01000005">
    <property type="protein sequence ID" value="KXL52777.1"/>
    <property type="molecule type" value="Genomic_DNA"/>
</dbReference>
<dbReference type="SUPFAM" id="SSF48008">
    <property type="entry name" value="GntR ligand-binding domain-like"/>
    <property type="match status" value="1"/>
</dbReference>
<reference evidence="5 6" key="1">
    <citation type="submission" date="2016-01" db="EMBL/GenBank/DDBJ databases">
        <title>Genome sequence of Clostridium neopropionicum X4, DSM-3847.</title>
        <authorList>
            <person name="Poehlein A."/>
            <person name="Beck M.H."/>
            <person name="Bengelsdorf F.R."/>
            <person name="Daniel R."/>
            <person name="Duerre P."/>
        </authorList>
    </citation>
    <scope>NUCLEOTIDE SEQUENCE [LARGE SCALE GENOMIC DNA]</scope>
    <source>
        <strain evidence="5 6">DSM-3847</strain>
    </source>
</reference>
<evidence type="ECO:0000313" key="6">
    <source>
        <dbReference type="Proteomes" id="UP000070539"/>
    </source>
</evidence>
<dbReference type="Pfam" id="PF07729">
    <property type="entry name" value="FCD"/>
    <property type="match status" value="1"/>
</dbReference>
<keyword evidence="3" id="KW-0804">Transcription</keyword>
<dbReference type="CDD" id="cd07377">
    <property type="entry name" value="WHTH_GntR"/>
    <property type="match status" value="1"/>
</dbReference>
<dbReference type="InterPro" id="IPR036388">
    <property type="entry name" value="WH-like_DNA-bd_sf"/>
</dbReference>
<name>A0A136WE55_9FIRM</name>
<proteinExistence type="predicted"/>
<gene>
    <name evidence="5" type="primary">mcbR_1</name>
    <name evidence="5" type="ORF">CLNEO_17990</name>
</gene>
<dbReference type="InterPro" id="IPR011711">
    <property type="entry name" value="GntR_C"/>
</dbReference>
<dbReference type="GO" id="GO:0003677">
    <property type="term" value="F:DNA binding"/>
    <property type="evidence" value="ECO:0007669"/>
    <property type="project" value="UniProtKB-KW"/>
</dbReference>
<organism evidence="5 6">
    <name type="scientific">Anaerotignum neopropionicum</name>
    <dbReference type="NCBI Taxonomy" id="36847"/>
    <lineage>
        <taxon>Bacteria</taxon>
        <taxon>Bacillati</taxon>
        <taxon>Bacillota</taxon>
        <taxon>Clostridia</taxon>
        <taxon>Lachnospirales</taxon>
        <taxon>Anaerotignaceae</taxon>
        <taxon>Anaerotignum</taxon>
    </lineage>
</organism>
<dbReference type="PANTHER" id="PTHR43537">
    <property type="entry name" value="TRANSCRIPTIONAL REGULATOR, GNTR FAMILY"/>
    <property type="match status" value="1"/>
</dbReference>
<dbReference type="AlphaFoldDB" id="A0A136WE55"/>
<protein>
    <submittedName>
        <fullName evidence="5">HTH-type transcriptional regulator McbR</fullName>
    </submittedName>
</protein>
<dbReference type="SMART" id="SM00345">
    <property type="entry name" value="HTH_GNTR"/>
    <property type="match status" value="1"/>
</dbReference>
<dbReference type="Proteomes" id="UP000070539">
    <property type="component" value="Unassembled WGS sequence"/>
</dbReference>
<dbReference type="SUPFAM" id="SSF46785">
    <property type="entry name" value="Winged helix' DNA-binding domain"/>
    <property type="match status" value="1"/>
</dbReference>
<evidence type="ECO:0000256" key="1">
    <source>
        <dbReference type="ARBA" id="ARBA00023015"/>
    </source>
</evidence>
<dbReference type="Gene3D" id="1.20.120.530">
    <property type="entry name" value="GntR ligand-binding domain-like"/>
    <property type="match status" value="1"/>
</dbReference>
<dbReference type="RefSeq" id="WP_242864195.1">
    <property type="nucleotide sequence ID" value="NZ_LRVM01000005.1"/>
</dbReference>
<keyword evidence="6" id="KW-1185">Reference proteome</keyword>
<sequence>MEKQTTKLTLADTIYSNIREDITQHVIKPGEKINVKELSKRYGVSETPVKFALNRLISEKIIENFPRQGMKVHSVTSEEVDEIFDTRLMLDLYYLKQIILTVSFNDSLKNEFRKNIEEHLQLVTDLCPESPIEDYLRNYELDYKFHELYLKCSGNQKLVEIFHYINPFLYSNFIFRRQSKVKDISGVKEHFVILDAILAEDEVALRDALTVHIMNAKTAIGLILKVDKII</sequence>
<comment type="caution">
    <text evidence="5">The sequence shown here is derived from an EMBL/GenBank/DDBJ whole genome shotgun (WGS) entry which is preliminary data.</text>
</comment>
<dbReference type="Gene3D" id="1.10.10.10">
    <property type="entry name" value="Winged helix-like DNA-binding domain superfamily/Winged helix DNA-binding domain"/>
    <property type="match status" value="1"/>
</dbReference>
<evidence type="ECO:0000256" key="3">
    <source>
        <dbReference type="ARBA" id="ARBA00023163"/>
    </source>
</evidence>
<dbReference type="GO" id="GO:0003700">
    <property type="term" value="F:DNA-binding transcription factor activity"/>
    <property type="evidence" value="ECO:0007669"/>
    <property type="project" value="InterPro"/>
</dbReference>
<keyword evidence="1" id="KW-0805">Transcription regulation</keyword>
<dbReference type="PANTHER" id="PTHR43537:SF24">
    <property type="entry name" value="GLUCONATE OPERON TRANSCRIPTIONAL REPRESSOR"/>
    <property type="match status" value="1"/>
</dbReference>
<dbReference type="STRING" id="36847.CLNEO_17990"/>
<dbReference type="InterPro" id="IPR000524">
    <property type="entry name" value="Tscrpt_reg_HTH_GntR"/>
</dbReference>
<evidence type="ECO:0000313" key="5">
    <source>
        <dbReference type="EMBL" id="KXL52777.1"/>
    </source>
</evidence>
<dbReference type="PROSITE" id="PS50949">
    <property type="entry name" value="HTH_GNTR"/>
    <property type="match status" value="1"/>
</dbReference>
<feature type="domain" description="HTH gntR-type" evidence="4">
    <location>
        <begin position="8"/>
        <end position="75"/>
    </location>
</feature>
<evidence type="ECO:0000256" key="2">
    <source>
        <dbReference type="ARBA" id="ARBA00023125"/>
    </source>
</evidence>
<dbReference type="SMART" id="SM00895">
    <property type="entry name" value="FCD"/>
    <property type="match status" value="1"/>
</dbReference>